<reference evidence="2 3" key="2">
    <citation type="submission" date="2015-11" db="EMBL/GenBank/DDBJ databases">
        <authorList>
            <person name="Zhang Y."/>
            <person name="Guo Z."/>
        </authorList>
    </citation>
    <scope>NUCLEOTIDE SEQUENCE [LARGE SCALE GENOMIC DNA]</scope>
    <source>
        <strain evidence="2">JGI-4</strain>
    </source>
</reference>
<dbReference type="EMBL" id="FAOP01000006">
    <property type="protein sequence ID" value="CUU06977.1"/>
    <property type="molecule type" value="Genomic_DNA"/>
</dbReference>
<evidence type="ECO:0000313" key="3">
    <source>
        <dbReference type="Proteomes" id="UP000182011"/>
    </source>
</evidence>
<accession>A0A0P1LAU7</accession>
<proteinExistence type="predicted"/>
<sequence length="155" mass="17630">MGPEKQPQELTMLIDKLVGTWDVEMTVKLVDGAILRGKGKLKAQEIVDGFGVRTEMDLDVEGLGKYVEQDLWGYQRWEKKVHLYSITTTAAVHDHAGNWKDDNTLVFHWEGLNEGKPSAEDLTLKWVSADEITGHEVDIANGEVEMEIDYIFKRK</sequence>
<accession>A0A0P1MHN3</accession>
<accession>A0A0P1M256</accession>
<dbReference type="RefSeq" id="WP_047133555.1">
    <property type="nucleotide sequence ID" value="NZ_CZVI01000003.1"/>
</dbReference>
<accession>A0A0P1LFT0</accession>
<dbReference type="Proteomes" id="UP000182200">
    <property type="component" value="Unassembled WGS sequence"/>
</dbReference>
<dbReference type="EMBL" id="CZVI01000003">
    <property type="protein sequence ID" value="CUS80316.1"/>
    <property type="molecule type" value="Genomic_DNA"/>
</dbReference>
<accession>A0A0N7MZT7</accession>
<accession>A0A0S4N9V3</accession>
<name>A0A0P1MHN3_9BACT</name>
<accession>A0A0P1LQ58</accession>
<gene>
    <name evidence="2" type="ORF">JGI4_01661</name>
    <name evidence="1" type="ORF">JGI8_00401</name>
</gene>
<dbReference type="AlphaFoldDB" id="A0A0P1MHN3"/>
<evidence type="ECO:0000313" key="4">
    <source>
        <dbReference type="Proteomes" id="UP000182200"/>
    </source>
</evidence>
<accession>A0A0P1P450</accession>
<keyword evidence="4" id="KW-1185">Reference proteome</keyword>
<organism evidence="2 3">
    <name type="scientific">Candidatus Kryptonium thompsonii</name>
    <dbReference type="NCBI Taxonomy" id="1633631"/>
    <lineage>
        <taxon>Bacteria</taxon>
        <taxon>Pseudomonadati</taxon>
        <taxon>Candidatus Kryptoniota</taxon>
        <taxon>Candidatus Kryptonium</taxon>
    </lineage>
</organism>
<evidence type="ECO:0000313" key="1">
    <source>
        <dbReference type="EMBL" id="CUS80316.1"/>
    </source>
</evidence>
<dbReference type="Proteomes" id="UP000182011">
    <property type="component" value="Unassembled WGS sequence"/>
</dbReference>
<evidence type="ECO:0000313" key="2">
    <source>
        <dbReference type="EMBL" id="CUU06977.1"/>
    </source>
</evidence>
<evidence type="ECO:0008006" key="5">
    <source>
        <dbReference type="Google" id="ProtNLM"/>
    </source>
</evidence>
<protein>
    <recommendedName>
        <fullName evidence="5">Lipocalin-like domain-containing protein</fullName>
    </recommendedName>
</protein>
<reference evidence="1 4" key="1">
    <citation type="submission" date="2015-11" db="EMBL/GenBank/DDBJ databases">
        <authorList>
            <person name="Varghese N."/>
        </authorList>
    </citation>
    <scope>NUCLEOTIDE SEQUENCE [LARGE SCALE GENOMIC DNA]</scope>
    <source>
        <strain evidence="1 4">JGI-8</strain>
    </source>
</reference>